<dbReference type="RefSeq" id="WP_011831905.1">
    <property type="nucleotide sequence ID" value="NC_008826.1"/>
</dbReference>
<evidence type="ECO:0000256" key="1">
    <source>
        <dbReference type="ARBA" id="ARBA00004651"/>
    </source>
</evidence>
<feature type="transmembrane region" description="Helical" evidence="6">
    <location>
        <begin position="719"/>
        <end position="744"/>
    </location>
</feature>
<dbReference type="InterPro" id="IPR000731">
    <property type="entry name" value="SSD"/>
</dbReference>
<feature type="transmembrane region" description="Helical" evidence="6">
    <location>
        <begin position="756"/>
        <end position="780"/>
    </location>
</feature>
<organism evidence="8 9">
    <name type="scientific">Methylibium petroleiphilum (strain ATCC BAA-1232 / LMG 22953 / PM1)</name>
    <dbReference type="NCBI Taxonomy" id="420662"/>
    <lineage>
        <taxon>Bacteria</taxon>
        <taxon>Pseudomonadati</taxon>
        <taxon>Pseudomonadota</taxon>
        <taxon>Betaproteobacteria</taxon>
        <taxon>Burkholderiales</taxon>
        <taxon>Sphaerotilaceae</taxon>
        <taxon>Methylibium</taxon>
    </lineage>
</organism>
<protein>
    <submittedName>
        <fullName evidence="8">Exporters of the RND superfamily</fullName>
    </submittedName>
</protein>
<keyword evidence="8" id="KW-0614">Plasmid</keyword>
<evidence type="ECO:0000256" key="4">
    <source>
        <dbReference type="ARBA" id="ARBA00022989"/>
    </source>
</evidence>
<keyword evidence="2" id="KW-1003">Cell membrane</keyword>
<dbReference type="Gene3D" id="1.20.1640.10">
    <property type="entry name" value="Multidrug efflux transporter AcrB transmembrane domain"/>
    <property type="match status" value="2"/>
</dbReference>
<geneLocation type="plasmid" evidence="8 9">
    <name>RPME01</name>
</geneLocation>
<feature type="transmembrane region" description="Helical" evidence="6">
    <location>
        <begin position="249"/>
        <end position="270"/>
    </location>
</feature>
<name>A2SP70_METPP</name>
<dbReference type="Pfam" id="PF03176">
    <property type="entry name" value="MMPL"/>
    <property type="match status" value="1"/>
</dbReference>
<feature type="domain" description="SSD" evidence="7">
    <location>
        <begin position="252"/>
        <end position="374"/>
    </location>
</feature>
<proteinExistence type="predicted"/>
<evidence type="ECO:0000256" key="3">
    <source>
        <dbReference type="ARBA" id="ARBA00022692"/>
    </source>
</evidence>
<keyword evidence="3 6" id="KW-0812">Transmembrane</keyword>
<dbReference type="HOGENOM" id="CLU_008861_4_0_4"/>
<dbReference type="PANTHER" id="PTHR33406:SF10">
    <property type="entry name" value="SSD DOMAIN-CONTAINING PROTEIN"/>
    <property type="match status" value="1"/>
</dbReference>
<dbReference type="GO" id="GO:0005886">
    <property type="term" value="C:plasma membrane"/>
    <property type="evidence" value="ECO:0007669"/>
    <property type="project" value="UniProtKB-SubCell"/>
</dbReference>
<dbReference type="PROSITE" id="PS50156">
    <property type="entry name" value="SSD"/>
    <property type="match status" value="1"/>
</dbReference>
<dbReference type="EMBL" id="CP000556">
    <property type="protein sequence ID" value="ABM97359.1"/>
    <property type="molecule type" value="Genomic_DNA"/>
</dbReference>
<dbReference type="PANTHER" id="PTHR33406">
    <property type="entry name" value="MEMBRANE PROTEIN MJ1562-RELATED"/>
    <property type="match status" value="1"/>
</dbReference>
<evidence type="ECO:0000256" key="2">
    <source>
        <dbReference type="ARBA" id="ARBA00022475"/>
    </source>
</evidence>
<evidence type="ECO:0000256" key="6">
    <source>
        <dbReference type="SAM" id="Phobius"/>
    </source>
</evidence>
<feature type="transmembrane region" description="Helical" evidence="6">
    <location>
        <begin position="20"/>
        <end position="41"/>
    </location>
</feature>
<dbReference type="AlphaFoldDB" id="A2SP70"/>
<dbReference type="InterPro" id="IPR004869">
    <property type="entry name" value="MMPL_dom"/>
</dbReference>
<dbReference type="Proteomes" id="UP000000366">
    <property type="component" value="Plasmid RPME01"/>
</dbReference>
<feature type="transmembrane region" description="Helical" evidence="6">
    <location>
        <begin position="317"/>
        <end position="343"/>
    </location>
</feature>
<evidence type="ECO:0000313" key="8">
    <source>
        <dbReference type="EMBL" id="ABM97359.1"/>
    </source>
</evidence>
<evidence type="ECO:0000259" key="7">
    <source>
        <dbReference type="PROSITE" id="PS50156"/>
    </source>
</evidence>
<accession>A2SP70</accession>
<dbReference type="InterPro" id="IPR050545">
    <property type="entry name" value="Mycobact_MmpL"/>
</dbReference>
<feature type="transmembrane region" description="Helical" evidence="6">
    <location>
        <begin position="679"/>
        <end position="698"/>
    </location>
</feature>
<reference evidence="8 9" key="1">
    <citation type="journal article" date="2007" name="J. Bacteriol.">
        <title>Whole-genome analysis of the methyl tert-butyl ether-degrading beta-proteobacterium Methylibium petroleiphilum PM1.</title>
        <authorList>
            <person name="Kane S.R."/>
            <person name="Chakicherla A.Y."/>
            <person name="Chain P.S.G."/>
            <person name="Schmidt R."/>
            <person name="Shin M.W."/>
            <person name="Legler T.C."/>
            <person name="Scow K.M."/>
            <person name="Larimer F.W."/>
            <person name="Lucas S.M."/>
            <person name="Richardson P.M."/>
            <person name="Hristova K.R."/>
        </authorList>
    </citation>
    <scope>NUCLEOTIDE SEQUENCE [LARGE SCALE GENOMIC DNA]</scope>
    <source>
        <strain evidence="9">ATCC BAA-1232 / LMG 22953 / PM1</strain>
        <plasmid evidence="8 9">RPME01</plasmid>
    </source>
</reference>
<dbReference type="eggNOG" id="COG1033">
    <property type="taxonomic scope" value="Bacteria"/>
</dbReference>
<keyword evidence="4 6" id="KW-1133">Transmembrane helix</keyword>
<feature type="transmembrane region" description="Helical" evidence="6">
    <location>
        <begin position="226"/>
        <end position="242"/>
    </location>
</feature>
<dbReference type="SUPFAM" id="SSF82866">
    <property type="entry name" value="Multidrug efflux transporter AcrB transmembrane domain"/>
    <property type="match status" value="2"/>
</dbReference>
<evidence type="ECO:0000313" key="9">
    <source>
        <dbReference type="Proteomes" id="UP000000366"/>
    </source>
</evidence>
<comment type="subcellular location">
    <subcellularLocation>
        <location evidence="1">Cell membrane</location>
        <topology evidence="1">Multi-pass membrane protein</topology>
    </subcellularLocation>
</comment>
<sequence>MGRNDLRHRLARFTLGNRWTILVAMALITTFFAVGMTKVEIRTIFSDLFPKDHPFVQVFKDHPNFGSPLTVTLMIKRTDGKDVFQIDTLDKVWRLSRAIDLAPGVDHDQILSIASSKARYTVVTPDGIFSNPIMDEQPPKSAADLAEIRRRVGESAAAATFLVSSDHTATIINATFIESKLDYGEAFNFIQEIVKKEQDGQHEIHVAGFPIMTGWIYAFGENTAEIFGLTLLLMFVMLALHMRNLSGIVGPLIVSSVSAVWGFGLVGWLGLPVEPLLMVVPLMLIARCFSHCVQATERYYELLHDGHEQRKAAELSLVSLMAPGTLGIFTDVCGLLLVALAPIPAMERFALFTGLWALNLVPCSVFLTPVVLSLLPKPTNLSHVLGSVGHSGPLQRSMRRTLEAFSSLAHGRTACYTAGIFVLITVVSVYFMLRIPVGNPVEGTNLLRYESEFNAAVREINRNFPGSMTMELVFEGKGGARIVRQTETITAMRDLQHCLEASPNPPTATLSFADLVPEANRVFNGGNPKWTPLDNDDAAVAAAVTGLMAGTNAKAFLNVTDFDQRNTTVSLWYANNKQHTVDNALAQASACVEKIGAEHTNFRVRLASGTIALQQSINDTVVHYESRIIGALNIVILIGCSLAYRSIVAGLLLLIPVNLANTMLTAAMSLAGLGLDVNTLPILAIGIGVGIDYGIYLLTRICEEYQGAARKDLGAAIRISLATCGKAIFFTAALMTIGLLPWYFLSELKFLSDMGLLLVIVMFINMVLALILLPLLVYLIKPKFLDSDMSGLSESVEKRPQMAVPV</sequence>
<feature type="transmembrane region" description="Helical" evidence="6">
    <location>
        <begin position="349"/>
        <end position="375"/>
    </location>
</feature>
<dbReference type="KEGG" id="mpt:Mpe_B0595"/>
<gene>
    <name evidence="8" type="ordered locus">Mpe_B0595</name>
</gene>
<feature type="transmembrane region" description="Helical" evidence="6">
    <location>
        <begin position="414"/>
        <end position="433"/>
    </location>
</feature>
<keyword evidence="9" id="KW-1185">Reference proteome</keyword>
<keyword evidence="5 6" id="KW-0472">Membrane</keyword>
<evidence type="ECO:0000256" key="5">
    <source>
        <dbReference type="ARBA" id="ARBA00023136"/>
    </source>
</evidence>